<dbReference type="Proteomes" id="UP000242287">
    <property type="component" value="Unassembled WGS sequence"/>
</dbReference>
<evidence type="ECO:0000313" key="1">
    <source>
        <dbReference type="EMBL" id="PFH50244.1"/>
    </source>
</evidence>
<gene>
    <name evidence="1" type="ORF">AMATHDRAFT_61444</name>
</gene>
<organism evidence="1 2">
    <name type="scientific">Amanita thiersii Skay4041</name>
    <dbReference type="NCBI Taxonomy" id="703135"/>
    <lineage>
        <taxon>Eukaryota</taxon>
        <taxon>Fungi</taxon>
        <taxon>Dikarya</taxon>
        <taxon>Basidiomycota</taxon>
        <taxon>Agaricomycotina</taxon>
        <taxon>Agaricomycetes</taxon>
        <taxon>Agaricomycetidae</taxon>
        <taxon>Agaricales</taxon>
        <taxon>Pluteineae</taxon>
        <taxon>Amanitaceae</taxon>
        <taxon>Amanita</taxon>
    </lineage>
</organism>
<dbReference type="EMBL" id="KZ302008">
    <property type="protein sequence ID" value="PFH50244.1"/>
    <property type="molecule type" value="Genomic_DNA"/>
</dbReference>
<name>A0A2A9NLP0_9AGAR</name>
<keyword evidence="2" id="KW-1185">Reference proteome</keyword>
<accession>A0A2A9NLP0</accession>
<protein>
    <submittedName>
        <fullName evidence="1">Uncharacterized protein</fullName>
    </submittedName>
</protein>
<evidence type="ECO:0000313" key="2">
    <source>
        <dbReference type="Proteomes" id="UP000242287"/>
    </source>
</evidence>
<reference evidence="1 2" key="1">
    <citation type="submission" date="2014-02" db="EMBL/GenBank/DDBJ databases">
        <title>Transposable element dynamics among asymbiotic and ectomycorrhizal Amanita fungi.</title>
        <authorList>
            <consortium name="DOE Joint Genome Institute"/>
            <person name="Hess J."/>
            <person name="Skrede I."/>
            <person name="Wolfe B."/>
            <person name="LaButti K."/>
            <person name="Ohm R.A."/>
            <person name="Grigoriev I.V."/>
            <person name="Pringle A."/>
        </authorList>
    </citation>
    <scope>NUCLEOTIDE SEQUENCE [LARGE SCALE GENOMIC DNA]</scope>
    <source>
        <strain evidence="1 2">SKay4041</strain>
    </source>
</reference>
<dbReference type="AlphaFoldDB" id="A0A2A9NLP0"/>
<proteinExistence type="predicted"/>
<sequence length="101" mass="11333">MWASSCAKWLEEAVPNPCYSVTRGLTHSNIKHTFVYHLFGGTWYLLAANSGQVSFICGYYLTESAQLPRWTTSLVCKDIFLPCEPKSKKRDTLIGLSGALR</sequence>